<keyword evidence="7 10" id="KW-0793">Thylakoid</keyword>
<keyword evidence="6 9" id="KW-0186">Copper</keyword>
<proteinExistence type="inferred from homology"/>
<evidence type="ECO:0000313" key="12">
    <source>
        <dbReference type="EMBL" id="ONK69280.1"/>
    </source>
</evidence>
<keyword evidence="8 10" id="KW-0472">Membrane</keyword>
<dbReference type="GO" id="GO:0009543">
    <property type="term" value="C:chloroplast thylakoid lumen"/>
    <property type="evidence" value="ECO:0007669"/>
    <property type="project" value="TreeGrafter"/>
</dbReference>
<keyword evidence="3 10" id="KW-0813">Transport</keyword>
<evidence type="ECO:0000256" key="4">
    <source>
        <dbReference type="ARBA" id="ARBA00022723"/>
    </source>
</evidence>
<name>A0A5P1EYP2_ASPOF</name>
<keyword evidence="4 9" id="KW-0479">Metal-binding</keyword>
<dbReference type="AlphaFoldDB" id="A0A5P1EYP2"/>
<comment type="function">
    <text evidence="10">Participates in electron transfer between P700 and the cytochrome b6-f complex in photosystem I.</text>
</comment>
<dbReference type="GO" id="GO:0005507">
    <property type="term" value="F:copper ion binding"/>
    <property type="evidence" value="ECO:0007669"/>
    <property type="project" value="UniProtKB-UniRule"/>
</dbReference>
<dbReference type="Gene3D" id="2.60.40.420">
    <property type="entry name" value="Cupredoxins - blue copper proteins"/>
    <property type="match status" value="1"/>
</dbReference>
<gene>
    <name evidence="12" type="ORF">A4U43_C05F21200</name>
</gene>
<reference evidence="13" key="1">
    <citation type="journal article" date="2017" name="Nat. Commun.">
        <title>The asparagus genome sheds light on the origin and evolution of a young Y chromosome.</title>
        <authorList>
            <person name="Harkess A."/>
            <person name="Zhou J."/>
            <person name="Xu C."/>
            <person name="Bowers J.E."/>
            <person name="Van der Hulst R."/>
            <person name="Ayyampalayam S."/>
            <person name="Mercati F."/>
            <person name="Riccardi P."/>
            <person name="McKain M.R."/>
            <person name="Kakrana A."/>
            <person name="Tang H."/>
            <person name="Ray J."/>
            <person name="Groenendijk J."/>
            <person name="Arikit S."/>
            <person name="Mathioni S.M."/>
            <person name="Nakano M."/>
            <person name="Shan H."/>
            <person name="Telgmann-Rauber A."/>
            <person name="Kanno A."/>
            <person name="Yue Z."/>
            <person name="Chen H."/>
            <person name="Li W."/>
            <person name="Chen Y."/>
            <person name="Xu X."/>
            <person name="Zhang Y."/>
            <person name="Luo S."/>
            <person name="Chen H."/>
            <person name="Gao J."/>
            <person name="Mao Z."/>
            <person name="Pires J.C."/>
            <person name="Luo M."/>
            <person name="Kudrna D."/>
            <person name="Wing R.A."/>
            <person name="Meyers B.C."/>
            <person name="Yi K."/>
            <person name="Kong H."/>
            <person name="Lavrijsen P."/>
            <person name="Sunseri F."/>
            <person name="Falavigna A."/>
            <person name="Ye Y."/>
            <person name="Leebens-Mack J.H."/>
            <person name="Chen G."/>
        </authorList>
    </citation>
    <scope>NUCLEOTIDE SEQUENCE [LARGE SCALE GENOMIC DNA]</scope>
    <source>
        <strain evidence="13">cv. DH0086</strain>
    </source>
</reference>
<accession>A0A5P1EYP2</accession>
<evidence type="ECO:0000256" key="9">
    <source>
        <dbReference type="PIRSR" id="PIRSR602387-1"/>
    </source>
</evidence>
<evidence type="ECO:0000256" key="8">
    <source>
        <dbReference type="ARBA" id="ARBA00023136"/>
    </source>
</evidence>
<evidence type="ECO:0000256" key="1">
    <source>
        <dbReference type="ARBA" id="ARBA00004622"/>
    </source>
</evidence>
<feature type="binding site" evidence="9">
    <location>
        <position position="179"/>
    </location>
    <ligand>
        <name>Cu cation</name>
        <dbReference type="ChEBI" id="CHEBI:23378"/>
    </ligand>
</feature>
<dbReference type="PRINTS" id="PR00156">
    <property type="entry name" value="COPPERBLUE"/>
</dbReference>
<dbReference type="NCBIfam" id="TIGR02656">
    <property type="entry name" value="cyanin_plasto"/>
    <property type="match status" value="1"/>
</dbReference>
<dbReference type="PANTHER" id="PTHR34192">
    <property type="entry name" value="PLASTOCYANIN MAJOR ISOFORM, CHLOROPLASTIC-RELATED"/>
    <property type="match status" value="1"/>
</dbReference>
<evidence type="ECO:0000256" key="5">
    <source>
        <dbReference type="ARBA" id="ARBA00022982"/>
    </source>
</evidence>
<dbReference type="PRINTS" id="PR00157">
    <property type="entry name" value="PLASTOCYANIN"/>
</dbReference>
<dbReference type="GO" id="GO:0009055">
    <property type="term" value="F:electron transfer activity"/>
    <property type="evidence" value="ECO:0007669"/>
    <property type="project" value="UniProtKB-UniRule"/>
</dbReference>
<evidence type="ECO:0000256" key="6">
    <source>
        <dbReference type="ARBA" id="ARBA00023008"/>
    </source>
</evidence>
<evidence type="ECO:0000256" key="7">
    <source>
        <dbReference type="ARBA" id="ARBA00023078"/>
    </source>
</evidence>
<dbReference type="InterPro" id="IPR000923">
    <property type="entry name" value="BlueCu_1"/>
</dbReference>
<evidence type="ECO:0000313" key="13">
    <source>
        <dbReference type="Proteomes" id="UP000243459"/>
    </source>
</evidence>
<feature type="binding site" evidence="9">
    <location>
        <position position="182"/>
    </location>
    <ligand>
        <name>Cu cation</name>
        <dbReference type="ChEBI" id="CHEBI:23378"/>
    </ligand>
</feature>
<dbReference type="InterPro" id="IPR001235">
    <property type="entry name" value="Copper_blue_Plastocyanin"/>
</dbReference>
<keyword evidence="5 10" id="KW-0249">Electron transport</keyword>
<organism evidence="12 13">
    <name type="scientific">Asparagus officinalis</name>
    <name type="common">Garden asparagus</name>
    <dbReference type="NCBI Taxonomy" id="4686"/>
    <lineage>
        <taxon>Eukaryota</taxon>
        <taxon>Viridiplantae</taxon>
        <taxon>Streptophyta</taxon>
        <taxon>Embryophyta</taxon>
        <taxon>Tracheophyta</taxon>
        <taxon>Spermatophyta</taxon>
        <taxon>Magnoliopsida</taxon>
        <taxon>Liliopsida</taxon>
        <taxon>Asparagales</taxon>
        <taxon>Asparagaceae</taxon>
        <taxon>Asparagoideae</taxon>
        <taxon>Asparagus</taxon>
    </lineage>
</organism>
<comment type="similarity">
    <text evidence="2 10">Belongs to the plastocyanin family.</text>
</comment>
<keyword evidence="13" id="KW-1185">Reference proteome</keyword>
<dbReference type="Gramene" id="ONK69280">
    <property type="protein sequence ID" value="ONK69280"/>
    <property type="gene ID" value="A4U43_C05F21200"/>
</dbReference>
<sequence length="194" mass="20112">MCEGDVGDVVHALKGAREEGGGALGRRGIRRIGEAIAEAGGEGGDAAGVVVEDGRDAGGVLVVVEAEVDVLWEKAVPSSPQTPEKITVLASSALTVKFLLGGGDRSRVFVPSQLSIAPGKEIVFKNNVGFPHNVVFDEDKIPLGVDAGAISMSEEDLLNGLGETYKVTLKEKGSNSFYCSPHQGAGILEKITVN</sequence>
<evidence type="ECO:0000259" key="11">
    <source>
        <dbReference type="Pfam" id="PF00127"/>
    </source>
</evidence>
<dbReference type="GO" id="GO:0009535">
    <property type="term" value="C:chloroplast thylakoid membrane"/>
    <property type="evidence" value="ECO:0007669"/>
    <property type="project" value="UniProtKB-SubCell"/>
</dbReference>
<protein>
    <recommendedName>
        <fullName evidence="10">Plastocyanin</fullName>
    </recommendedName>
</protein>
<evidence type="ECO:0000256" key="3">
    <source>
        <dbReference type="ARBA" id="ARBA00022448"/>
    </source>
</evidence>
<feature type="domain" description="Blue (type 1) copper" evidence="11">
    <location>
        <begin position="99"/>
        <end position="194"/>
    </location>
</feature>
<evidence type="ECO:0000256" key="10">
    <source>
        <dbReference type="RuleBase" id="RU363020"/>
    </source>
</evidence>
<dbReference type="Pfam" id="PF00127">
    <property type="entry name" value="Copper-bind"/>
    <property type="match status" value="1"/>
</dbReference>
<dbReference type="InterPro" id="IPR008972">
    <property type="entry name" value="Cupredoxin"/>
</dbReference>
<dbReference type="Proteomes" id="UP000243459">
    <property type="component" value="Chromosome 5"/>
</dbReference>
<comment type="cofactor">
    <cofactor evidence="9">
        <name>Cu(2+)</name>
        <dbReference type="ChEBI" id="CHEBI:29036"/>
    </cofactor>
    <text evidence="9">The crystal structure with reduced Cu(1+) has also been determined.</text>
</comment>
<dbReference type="EMBL" id="CM007385">
    <property type="protein sequence ID" value="ONK69280.1"/>
    <property type="molecule type" value="Genomic_DNA"/>
</dbReference>
<evidence type="ECO:0000256" key="2">
    <source>
        <dbReference type="ARBA" id="ARBA00005338"/>
    </source>
</evidence>
<comment type="subcellular location">
    <subcellularLocation>
        <location evidence="1 10">Plastid</location>
        <location evidence="1 10">Chloroplast thylakoid membrane</location>
        <topology evidence="1 10">Peripheral membrane protein</topology>
        <orientation evidence="1 10">Lumenal side</orientation>
    </subcellularLocation>
</comment>
<dbReference type="SUPFAM" id="SSF49503">
    <property type="entry name" value="Cupredoxins"/>
    <property type="match status" value="1"/>
</dbReference>
<dbReference type="InterPro" id="IPR002387">
    <property type="entry name" value="Plastocyanin"/>
</dbReference>
<dbReference type="PANTHER" id="PTHR34192:SF10">
    <property type="entry name" value="PLASTOCYANIN MAJOR ISOFORM, CHLOROPLASTIC-RELATED"/>
    <property type="match status" value="1"/>
</dbReference>
<feature type="binding site" evidence="9">
    <location>
        <position position="132"/>
    </location>
    <ligand>
        <name>Cu cation</name>
        <dbReference type="ChEBI" id="CHEBI:23378"/>
    </ligand>
</feature>